<dbReference type="Pfam" id="PF00891">
    <property type="entry name" value="Methyltransf_2"/>
    <property type="match status" value="1"/>
</dbReference>
<reference evidence="2 3" key="1">
    <citation type="submission" date="2015-09" db="EMBL/GenBank/DDBJ databases">
        <title>Host preference determinants of Valsa canker pathogens revealed by comparative genomics.</title>
        <authorList>
            <person name="Yin Z."/>
            <person name="Huang L."/>
        </authorList>
    </citation>
    <scope>NUCLEOTIDE SEQUENCE [LARGE SCALE GENOMIC DNA]</scope>
    <source>
        <strain evidence="2 3">03-1</strain>
    </source>
</reference>
<dbReference type="EMBL" id="LKEA01000017">
    <property type="protein sequence ID" value="ROW02484.1"/>
    <property type="molecule type" value="Genomic_DNA"/>
</dbReference>
<comment type="caution">
    <text evidence="2">The sequence shown here is derived from an EMBL/GenBank/DDBJ whole genome shotgun (WGS) entry which is preliminary data.</text>
</comment>
<keyword evidence="3" id="KW-1185">Reference proteome</keyword>
<evidence type="ECO:0000313" key="3">
    <source>
        <dbReference type="Proteomes" id="UP000283895"/>
    </source>
</evidence>
<protein>
    <recommendedName>
        <fullName evidence="1">O-methyltransferase C-terminal domain-containing protein</fullName>
    </recommendedName>
</protein>
<dbReference type="InterPro" id="IPR001077">
    <property type="entry name" value="COMT_C"/>
</dbReference>
<dbReference type="InterPro" id="IPR036390">
    <property type="entry name" value="WH_DNA-bd_sf"/>
</dbReference>
<dbReference type="InterPro" id="IPR036388">
    <property type="entry name" value="WH-like_DNA-bd_sf"/>
</dbReference>
<dbReference type="Gene3D" id="1.10.10.10">
    <property type="entry name" value="Winged helix-like DNA-binding domain superfamily/Winged helix DNA-binding domain"/>
    <property type="match status" value="1"/>
</dbReference>
<dbReference type="SUPFAM" id="SSF46785">
    <property type="entry name" value="Winged helix' DNA-binding domain"/>
    <property type="match status" value="1"/>
</dbReference>
<evidence type="ECO:0000313" key="2">
    <source>
        <dbReference type="EMBL" id="ROW02484.1"/>
    </source>
</evidence>
<accession>A0A423WGJ5</accession>
<dbReference type="SUPFAM" id="SSF53335">
    <property type="entry name" value="S-adenosyl-L-methionine-dependent methyltransferases"/>
    <property type="match status" value="1"/>
</dbReference>
<dbReference type="PANTHER" id="PTHR43712:SF12">
    <property type="entry name" value="STERIGMATOCYSTIN 8-O-METHYLTRANSFERASE"/>
    <property type="match status" value="1"/>
</dbReference>
<name>A0A423WGJ5_9PEZI</name>
<dbReference type="InterPro" id="IPR029063">
    <property type="entry name" value="SAM-dependent_MTases_sf"/>
</dbReference>
<dbReference type="Gene3D" id="3.40.50.150">
    <property type="entry name" value="Vaccinia Virus protein VP39"/>
    <property type="match status" value="2"/>
</dbReference>
<organism evidence="2 3">
    <name type="scientific">Cytospora schulzeri</name>
    <dbReference type="NCBI Taxonomy" id="448051"/>
    <lineage>
        <taxon>Eukaryota</taxon>
        <taxon>Fungi</taxon>
        <taxon>Dikarya</taxon>
        <taxon>Ascomycota</taxon>
        <taxon>Pezizomycotina</taxon>
        <taxon>Sordariomycetes</taxon>
        <taxon>Sordariomycetidae</taxon>
        <taxon>Diaporthales</taxon>
        <taxon>Cytosporaceae</taxon>
        <taxon>Cytospora</taxon>
    </lineage>
</organism>
<sequence>MASNTSTTRILQLAETISTSVARIQEVLTSKDLPSPSFKEDALSSLPREATDAQNAVLDATAELRDLLIMDPMLLIHGHGGHNNSLCQQAIAHFGIAAMVPPGGRVSFADIARQTPLTEQDVGRLLRHAMNMRIFYEPEPGMVAHTKASRILADSVTNNWLRVGTEEMWAASTKVVDALKKYPGSQEPNETGFCIANNTAVSIYSVLGSNPERAMRFEHAMVAYAGKPEQSPAYITDHFDWASLGQARSNMSEANVIFFRWSLRNWADKYCVMALKAQVPVLKPGARIIIQDTIMPEPGAVPLWKEKNARSADLSLMATFNARERTAADWKTLVEGADPGFVLKSVVEPEGSALGILEFVWEGKA</sequence>
<dbReference type="OrthoDB" id="1606438at2759"/>
<proteinExistence type="predicted"/>
<dbReference type="PANTHER" id="PTHR43712">
    <property type="entry name" value="PUTATIVE (AFU_ORTHOLOGUE AFUA_4G14580)-RELATED"/>
    <property type="match status" value="1"/>
</dbReference>
<dbReference type="Proteomes" id="UP000283895">
    <property type="component" value="Unassembled WGS sequence"/>
</dbReference>
<dbReference type="GO" id="GO:0008171">
    <property type="term" value="F:O-methyltransferase activity"/>
    <property type="evidence" value="ECO:0007669"/>
    <property type="project" value="InterPro"/>
</dbReference>
<gene>
    <name evidence="2" type="ORF">VMCG_06063</name>
</gene>
<evidence type="ECO:0000259" key="1">
    <source>
        <dbReference type="Pfam" id="PF00891"/>
    </source>
</evidence>
<feature type="domain" description="O-methyltransferase C-terminal" evidence="1">
    <location>
        <begin position="248"/>
        <end position="337"/>
    </location>
</feature>
<dbReference type="AlphaFoldDB" id="A0A423WGJ5"/>